<proteinExistence type="predicted"/>
<evidence type="ECO:0000313" key="1">
    <source>
        <dbReference type="EMBL" id="CCX05112.1"/>
    </source>
</evidence>
<sequence>MATSIQSL</sequence>
<evidence type="ECO:0000313" key="2">
    <source>
        <dbReference type="Proteomes" id="UP000018144"/>
    </source>
</evidence>
<reference evidence="1 2" key="1">
    <citation type="journal article" date="2013" name="PLoS Genet.">
        <title>The genome and development-dependent transcriptomes of Pyronema confluens: a window into fungal evolution.</title>
        <authorList>
            <person name="Traeger S."/>
            <person name="Altegoer F."/>
            <person name="Freitag M."/>
            <person name="Gabaldon T."/>
            <person name="Kempken F."/>
            <person name="Kumar A."/>
            <person name="Marcet-Houben M."/>
            <person name="Poggeler S."/>
            <person name="Stajich J.E."/>
            <person name="Nowrousian M."/>
        </authorList>
    </citation>
    <scope>NUCLEOTIDE SEQUENCE [LARGE SCALE GENOMIC DNA]</scope>
    <source>
        <strain evidence="2">CBS 100304</strain>
        <tissue evidence="1">Vegetative mycelium</tissue>
    </source>
</reference>
<accession>U4KV77</accession>
<protein>
    <submittedName>
        <fullName evidence="1">Uncharacterized protein</fullName>
    </submittedName>
</protein>
<dbReference type="EMBL" id="HF935234">
    <property type="protein sequence ID" value="CCX05112.1"/>
    <property type="molecule type" value="Genomic_DNA"/>
</dbReference>
<keyword evidence="2" id="KW-1185">Reference proteome</keyword>
<organism evidence="1 2">
    <name type="scientific">Pyronema omphalodes (strain CBS 100304)</name>
    <name type="common">Pyronema confluens</name>
    <dbReference type="NCBI Taxonomy" id="1076935"/>
    <lineage>
        <taxon>Eukaryota</taxon>
        <taxon>Fungi</taxon>
        <taxon>Dikarya</taxon>
        <taxon>Ascomycota</taxon>
        <taxon>Pezizomycotina</taxon>
        <taxon>Pezizomycetes</taxon>
        <taxon>Pezizales</taxon>
        <taxon>Pyronemataceae</taxon>
        <taxon>Pyronema</taxon>
    </lineage>
</organism>
<dbReference type="Proteomes" id="UP000018144">
    <property type="component" value="Unassembled WGS sequence"/>
</dbReference>
<gene>
    <name evidence="1" type="ORF">PCON_04699</name>
</gene>
<name>U4KV77_PYROM</name>